<evidence type="ECO:0000256" key="1">
    <source>
        <dbReference type="SAM" id="Phobius"/>
    </source>
</evidence>
<dbReference type="EMBL" id="JACIDN010000004">
    <property type="protein sequence ID" value="MBB3903127.1"/>
    <property type="molecule type" value="Genomic_DNA"/>
</dbReference>
<feature type="transmembrane region" description="Helical" evidence="1">
    <location>
        <begin position="6"/>
        <end position="28"/>
    </location>
</feature>
<accession>A0A7W6F752</accession>
<evidence type="ECO:0000313" key="3">
    <source>
        <dbReference type="EMBL" id="MBB3903127.1"/>
    </source>
</evidence>
<dbReference type="Proteomes" id="UP001156881">
    <property type="component" value="Unassembled WGS sequence"/>
</dbReference>
<dbReference type="AlphaFoldDB" id="A0A7W6F752"/>
<organism evidence="3 4">
    <name type="scientific">Methylobacterium brachythecii</name>
    <dbReference type="NCBI Taxonomy" id="1176177"/>
    <lineage>
        <taxon>Bacteria</taxon>
        <taxon>Pseudomonadati</taxon>
        <taxon>Pseudomonadota</taxon>
        <taxon>Alphaproteobacteria</taxon>
        <taxon>Hyphomicrobiales</taxon>
        <taxon>Methylobacteriaceae</taxon>
        <taxon>Methylobacterium</taxon>
    </lineage>
</organism>
<dbReference type="Proteomes" id="UP000517759">
    <property type="component" value="Unassembled WGS sequence"/>
</dbReference>
<evidence type="ECO:0000313" key="4">
    <source>
        <dbReference type="Proteomes" id="UP000517759"/>
    </source>
</evidence>
<feature type="transmembrane region" description="Helical" evidence="1">
    <location>
        <begin position="69"/>
        <end position="88"/>
    </location>
</feature>
<proteinExistence type="predicted"/>
<reference evidence="2" key="4">
    <citation type="submission" date="2023-01" db="EMBL/GenBank/DDBJ databases">
        <title>Draft genome sequence of Methylobacterium brachythecii strain NBRC 107710.</title>
        <authorList>
            <person name="Sun Q."/>
            <person name="Mori K."/>
        </authorList>
    </citation>
    <scope>NUCLEOTIDE SEQUENCE</scope>
    <source>
        <strain evidence="2">NBRC 107710</strain>
    </source>
</reference>
<sequence>MTILVSALWPGLAGALLLGACIGALTGLPRGRPSLIASASLLGLLAVLGGLAVAQVVPGQAGLWVETALPMLAAYLAGCLAGGTGRLLRRPARA</sequence>
<keyword evidence="1" id="KW-0472">Membrane</keyword>
<reference evidence="2" key="1">
    <citation type="journal article" date="2014" name="Int. J. Syst. Evol. Microbiol.">
        <title>Complete genome of a new Firmicutes species belonging to the dominant human colonic microbiota ('Ruminococcus bicirculans') reveals two chromosomes and a selective capacity to utilize plant glucans.</title>
        <authorList>
            <consortium name="NISC Comparative Sequencing Program"/>
            <person name="Wegmann U."/>
            <person name="Louis P."/>
            <person name="Goesmann A."/>
            <person name="Henrissat B."/>
            <person name="Duncan S.H."/>
            <person name="Flint H.J."/>
        </authorList>
    </citation>
    <scope>NUCLEOTIDE SEQUENCE</scope>
    <source>
        <strain evidence="2">NBRC 107710</strain>
    </source>
</reference>
<protein>
    <submittedName>
        <fullName evidence="3">Uncharacterized protein</fullName>
    </submittedName>
</protein>
<gene>
    <name evidence="2" type="ORF">GCM10007884_26970</name>
    <name evidence="3" type="ORF">GGR33_002629</name>
</gene>
<reference evidence="3 4" key="3">
    <citation type="submission" date="2020-08" db="EMBL/GenBank/DDBJ databases">
        <title>Genomic Encyclopedia of Type Strains, Phase IV (KMG-IV): sequencing the most valuable type-strain genomes for metagenomic binning, comparative biology and taxonomic classification.</title>
        <authorList>
            <person name="Goeker M."/>
        </authorList>
    </citation>
    <scope>NUCLEOTIDE SEQUENCE [LARGE SCALE GENOMIC DNA]</scope>
    <source>
        <strain evidence="3 4">DSM 24105</strain>
    </source>
</reference>
<evidence type="ECO:0000313" key="5">
    <source>
        <dbReference type="Proteomes" id="UP001156881"/>
    </source>
</evidence>
<keyword evidence="1" id="KW-1133">Transmembrane helix</keyword>
<dbReference type="RefSeq" id="WP_183505752.1">
    <property type="nucleotide sequence ID" value="NZ_BSPG01000014.1"/>
</dbReference>
<evidence type="ECO:0000313" key="2">
    <source>
        <dbReference type="EMBL" id="GLS44709.1"/>
    </source>
</evidence>
<name>A0A7W6F752_9HYPH</name>
<keyword evidence="5" id="KW-1185">Reference proteome</keyword>
<dbReference type="EMBL" id="BSPG01000014">
    <property type="protein sequence ID" value="GLS44709.1"/>
    <property type="molecule type" value="Genomic_DNA"/>
</dbReference>
<comment type="caution">
    <text evidence="3">The sequence shown here is derived from an EMBL/GenBank/DDBJ whole genome shotgun (WGS) entry which is preliminary data.</text>
</comment>
<reference evidence="5" key="2">
    <citation type="journal article" date="2019" name="Int. J. Syst. Evol. Microbiol.">
        <title>The Global Catalogue of Microorganisms (GCM) 10K type strain sequencing project: providing services to taxonomists for standard genome sequencing and annotation.</title>
        <authorList>
            <consortium name="The Broad Institute Genomics Platform"/>
            <consortium name="The Broad Institute Genome Sequencing Center for Infectious Disease"/>
            <person name="Wu L."/>
            <person name="Ma J."/>
        </authorList>
    </citation>
    <scope>NUCLEOTIDE SEQUENCE [LARGE SCALE GENOMIC DNA]</scope>
    <source>
        <strain evidence="5">NBRC 107710</strain>
    </source>
</reference>
<feature type="transmembrane region" description="Helical" evidence="1">
    <location>
        <begin position="35"/>
        <end position="57"/>
    </location>
</feature>
<keyword evidence="1" id="KW-0812">Transmembrane</keyword>